<dbReference type="Gene3D" id="2.40.30.30">
    <property type="entry name" value="Riboflavin kinase-like"/>
    <property type="match status" value="1"/>
</dbReference>
<dbReference type="InterPro" id="IPR023468">
    <property type="entry name" value="Riboflavin_kinase"/>
</dbReference>
<name>A0A0B5QAG2_CLOBE</name>
<dbReference type="InterPro" id="IPR002606">
    <property type="entry name" value="Riboflavin_kinase_bac"/>
</dbReference>
<dbReference type="SUPFAM" id="SSF52374">
    <property type="entry name" value="Nucleotidylyl transferase"/>
    <property type="match status" value="1"/>
</dbReference>
<dbReference type="SUPFAM" id="SSF82114">
    <property type="entry name" value="Riboflavin kinase-like"/>
    <property type="match status" value="1"/>
</dbReference>
<comment type="pathway">
    <text evidence="2 15">Cofactor biosynthesis; FAD biosynthesis; FAD from FMN: step 1/1.</text>
</comment>
<reference evidence="19" key="1">
    <citation type="submission" date="2014-12" db="EMBL/GenBank/DDBJ databases">
        <title>Genome sequence of Clostridium beijerinckii strain 59B.</title>
        <authorList>
            <person name="Little G.T."/>
            <person name="Minton N.P."/>
        </authorList>
    </citation>
    <scope>NUCLEOTIDE SEQUENCE [LARGE SCALE GENOMIC DNA]</scope>
    <source>
        <strain evidence="19">59B</strain>
    </source>
</reference>
<dbReference type="UniPathway" id="UPA00276">
    <property type="reaction ID" value="UER00406"/>
</dbReference>
<proteinExistence type="inferred from homology"/>
<sequence length="311" mass="35800">MIIIDKHSKDIQSSNNYIALGSFDGLHIGHLSLINKVVEVAKKNKGRSMVFTFKNHPRTLINKENSVKLLMDNERKAKILEKHKVNIVCFKEFDLEFMKMTPKEFIEFLIVNYNIKGFVVGFNYKFGYKNLGNVELLRELQNEYGYELYVMDPCTYNNDVVSSTRIRKAIQDGEVSEANKMLSMPYTLSGEIIHGKKIGRTIGFPTANLKYDENFILPKIGVYYTNVKVNNNIYKGITSVGYNPTVEGKNLTVETYILDFNKEIYGDKIDVSFIKKIRDEEKFNSLEELKDQLESDKAFAKNENCMSALII</sequence>
<evidence type="ECO:0000256" key="15">
    <source>
        <dbReference type="PIRNR" id="PIRNR004491"/>
    </source>
</evidence>
<dbReference type="EMBL" id="CP010086">
    <property type="protein sequence ID" value="AJG97945.1"/>
    <property type="molecule type" value="Genomic_DNA"/>
</dbReference>
<evidence type="ECO:0000256" key="1">
    <source>
        <dbReference type="ARBA" id="ARBA00002121"/>
    </source>
</evidence>
<dbReference type="PIRSF" id="PIRSF004491">
    <property type="entry name" value="FAD_Synth"/>
    <property type="match status" value="1"/>
</dbReference>
<keyword evidence="7 15" id="KW-0548">Nucleotidyltransferase</keyword>
<evidence type="ECO:0000256" key="9">
    <source>
        <dbReference type="ARBA" id="ARBA00022777"/>
    </source>
</evidence>
<dbReference type="PANTHER" id="PTHR22749">
    <property type="entry name" value="RIBOFLAVIN KINASE/FMN ADENYLYLTRANSFERASE"/>
    <property type="match status" value="1"/>
</dbReference>
<dbReference type="NCBIfam" id="NF004162">
    <property type="entry name" value="PRK05627.1-5"/>
    <property type="match status" value="1"/>
</dbReference>
<dbReference type="Pfam" id="PF01687">
    <property type="entry name" value="Flavokinase"/>
    <property type="match status" value="1"/>
</dbReference>
<evidence type="ECO:0000313" key="19">
    <source>
        <dbReference type="Proteomes" id="UP000031866"/>
    </source>
</evidence>
<comment type="pathway">
    <text evidence="3 15">Cofactor biosynthesis; FMN biosynthesis; FMN from riboflavin (ATP route): step 1/1.</text>
</comment>
<evidence type="ECO:0000256" key="12">
    <source>
        <dbReference type="ARBA" id="ARBA00023268"/>
    </source>
</evidence>
<dbReference type="InterPro" id="IPR014729">
    <property type="entry name" value="Rossmann-like_a/b/a_fold"/>
</dbReference>
<keyword evidence="11 15" id="KW-0067">ATP-binding</keyword>
<dbReference type="EC" id="2.7.7.2" evidence="15"/>
<evidence type="ECO:0000256" key="2">
    <source>
        <dbReference type="ARBA" id="ARBA00004726"/>
    </source>
</evidence>
<dbReference type="Proteomes" id="UP000031866">
    <property type="component" value="Chromosome"/>
</dbReference>
<evidence type="ECO:0000256" key="3">
    <source>
        <dbReference type="ARBA" id="ARBA00005201"/>
    </source>
</evidence>
<dbReference type="CDD" id="cd02064">
    <property type="entry name" value="FAD_synthetase_N"/>
    <property type="match status" value="1"/>
</dbReference>
<dbReference type="STRING" id="1520.LF65_01332"/>
<dbReference type="InterPro" id="IPR023465">
    <property type="entry name" value="Riboflavin_kinase_dom_sf"/>
</dbReference>
<dbReference type="InterPro" id="IPR015865">
    <property type="entry name" value="Riboflavin_kinase_bac/euk"/>
</dbReference>
<dbReference type="GO" id="GO:0005524">
    <property type="term" value="F:ATP binding"/>
    <property type="evidence" value="ECO:0007669"/>
    <property type="project" value="UniProtKB-UniRule"/>
</dbReference>
<dbReference type="Pfam" id="PF06574">
    <property type="entry name" value="FAD_syn"/>
    <property type="match status" value="1"/>
</dbReference>
<dbReference type="GO" id="GO:0009398">
    <property type="term" value="P:FMN biosynthetic process"/>
    <property type="evidence" value="ECO:0007669"/>
    <property type="project" value="UniProtKB-UniRule"/>
</dbReference>
<evidence type="ECO:0000256" key="13">
    <source>
        <dbReference type="ARBA" id="ARBA00047880"/>
    </source>
</evidence>
<evidence type="ECO:0000256" key="16">
    <source>
        <dbReference type="SAM" id="Coils"/>
    </source>
</evidence>
<keyword evidence="6 15" id="KW-0808">Transferase</keyword>
<keyword evidence="16" id="KW-0175">Coiled coil</keyword>
<gene>
    <name evidence="18" type="ORF">LF65_01332</name>
</gene>
<dbReference type="InterPro" id="IPR015864">
    <property type="entry name" value="FAD_synthase"/>
</dbReference>
<comment type="catalytic activity">
    <reaction evidence="14 15">
        <text>FMN + ATP + H(+) = FAD + diphosphate</text>
        <dbReference type="Rhea" id="RHEA:17237"/>
        <dbReference type="ChEBI" id="CHEBI:15378"/>
        <dbReference type="ChEBI" id="CHEBI:30616"/>
        <dbReference type="ChEBI" id="CHEBI:33019"/>
        <dbReference type="ChEBI" id="CHEBI:57692"/>
        <dbReference type="ChEBI" id="CHEBI:58210"/>
        <dbReference type="EC" id="2.7.7.2"/>
    </reaction>
</comment>
<dbReference type="GO" id="GO:0003919">
    <property type="term" value="F:FMN adenylyltransferase activity"/>
    <property type="evidence" value="ECO:0007669"/>
    <property type="project" value="UniProtKB-UniRule"/>
</dbReference>
<dbReference type="FunFam" id="2.40.30.30:FF:000003">
    <property type="entry name" value="Riboflavin biosynthesis protein"/>
    <property type="match status" value="1"/>
</dbReference>
<dbReference type="AlphaFoldDB" id="A0A0B5QAG2"/>
<keyword evidence="4 15" id="KW-0285">Flavoprotein</keyword>
<evidence type="ECO:0000256" key="4">
    <source>
        <dbReference type="ARBA" id="ARBA00022630"/>
    </source>
</evidence>
<dbReference type="Gene3D" id="3.40.50.620">
    <property type="entry name" value="HUPs"/>
    <property type="match status" value="1"/>
</dbReference>
<organism evidence="18 19">
    <name type="scientific">Clostridium beijerinckii</name>
    <name type="common">Clostridium MP</name>
    <dbReference type="NCBI Taxonomy" id="1520"/>
    <lineage>
        <taxon>Bacteria</taxon>
        <taxon>Bacillati</taxon>
        <taxon>Bacillota</taxon>
        <taxon>Clostridia</taxon>
        <taxon>Eubacteriales</taxon>
        <taxon>Clostridiaceae</taxon>
        <taxon>Clostridium</taxon>
    </lineage>
</organism>
<dbReference type="GO" id="GO:0006747">
    <property type="term" value="P:FAD biosynthetic process"/>
    <property type="evidence" value="ECO:0007669"/>
    <property type="project" value="UniProtKB-UniRule"/>
</dbReference>
<evidence type="ECO:0000256" key="6">
    <source>
        <dbReference type="ARBA" id="ARBA00022679"/>
    </source>
</evidence>
<evidence type="ECO:0000256" key="10">
    <source>
        <dbReference type="ARBA" id="ARBA00022827"/>
    </source>
</evidence>
<keyword evidence="5 15" id="KW-0288">FMN</keyword>
<evidence type="ECO:0000256" key="14">
    <source>
        <dbReference type="ARBA" id="ARBA00049494"/>
    </source>
</evidence>
<keyword evidence="9 15" id="KW-0418">Kinase</keyword>
<protein>
    <recommendedName>
        <fullName evidence="15">Riboflavin biosynthesis protein</fullName>
    </recommendedName>
    <domain>
        <recommendedName>
            <fullName evidence="15">Riboflavin kinase</fullName>
            <ecNumber evidence="15">2.7.1.26</ecNumber>
        </recommendedName>
        <alternativeName>
            <fullName evidence="15">Flavokinase</fullName>
        </alternativeName>
    </domain>
    <domain>
        <recommendedName>
            <fullName evidence="15">FMN adenylyltransferase</fullName>
            <ecNumber evidence="15">2.7.7.2</ecNumber>
        </recommendedName>
        <alternativeName>
            <fullName evidence="15">FAD pyrophosphorylase</fullName>
        </alternativeName>
        <alternativeName>
            <fullName evidence="15">FAD synthase</fullName>
        </alternativeName>
    </domain>
</protein>
<dbReference type="NCBIfam" id="TIGR00083">
    <property type="entry name" value="ribF"/>
    <property type="match status" value="1"/>
</dbReference>
<comment type="function">
    <text evidence="1">Catalyzes the phosphorylation of riboflavin to FMN followed by the adenylation of FMN to FAD.</text>
</comment>
<evidence type="ECO:0000259" key="17">
    <source>
        <dbReference type="SMART" id="SM00904"/>
    </source>
</evidence>
<dbReference type="RefSeq" id="WP_041894991.1">
    <property type="nucleotide sequence ID" value="NZ_CP010086.2"/>
</dbReference>
<dbReference type="SMART" id="SM00904">
    <property type="entry name" value="Flavokinase"/>
    <property type="match status" value="1"/>
</dbReference>
<accession>A0A0B5QAG2</accession>
<dbReference type="GO" id="GO:0008531">
    <property type="term" value="F:riboflavin kinase activity"/>
    <property type="evidence" value="ECO:0007669"/>
    <property type="project" value="UniProtKB-UniRule"/>
</dbReference>
<evidence type="ECO:0000256" key="11">
    <source>
        <dbReference type="ARBA" id="ARBA00022840"/>
    </source>
</evidence>
<dbReference type="PANTHER" id="PTHR22749:SF6">
    <property type="entry name" value="RIBOFLAVIN KINASE"/>
    <property type="match status" value="1"/>
</dbReference>
<evidence type="ECO:0000256" key="5">
    <source>
        <dbReference type="ARBA" id="ARBA00022643"/>
    </source>
</evidence>
<dbReference type="EC" id="2.7.1.26" evidence="15"/>
<evidence type="ECO:0000256" key="7">
    <source>
        <dbReference type="ARBA" id="ARBA00022695"/>
    </source>
</evidence>
<dbReference type="KEGG" id="cbei:LF65_01332"/>
<feature type="domain" description="Riboflavin kinase" evidence="17">
    <location>
        <begin position="181"/>
        <end position="305"/>
    </location>
</feature>
<keyword evidence="12" id="KW-0511">Multifunctional enzyme</keyword>
<feature type="coiled-coil region" evidence="16">
    <location>
        <begin position="276"/>
        <end position="303"/>
    </location>
</feature>
<comment type="catalytic activity">
    <reaction evidence="13 15">
        <text>riboflavin + ATP = FMN + ADP + H(+)</text>
        <dbReference type="Rhea" id="RHEA:14357"/>
        <dbReference type="ChEBI" id="CHEBI:15378"/>
        <dbReference type="ChEBI" id="CHEBI:30616"/>
        <dbReference type="ChEBI" id="CHEBI:57986"/>
        <dbReference type="ChEBI" id="CHEBI:58210"/>
        <dbReference type="ChEBI" id="CHEBI:456216"/>
        <dbReference type="EC" id="2.7.1.26"/>
    </reaction>
</comment>
<dbReference type="FunFam" id="3.40.50.620:FF:000021">
    <property type="entry name" value="Riboflavin biosynthesis protein"/>
    <property type="match status" value="1"/>
</dbReference>
<dbReference type="GO" id="GO:0009231">
    <property type="term" value="P:riboflavin biosynthetic process"/>
    <property type="evidence" value="ECO:0007669"/>
    <property type="project" value="InterPro"/>
</dbReference>
<keyword evidence="10 15" id="KW-0274">FAD</keyword>
<dbReference type="UniPathway" id="UPA00277">
    <property type="reaction ID" value="UER00407"/>
</dbReference>
<dbReference type="OrthoDB" id="9803667at2"/>
<evidence type="ECO:0000313" key="18">
    <source>
        <dbReference type="EMBL" id="AJG97945.1"/>
    </source>
</evidence>
<comment type="similarity">
    <text evidence="15">Belongs to the ribF family.</text>
</comment>
<keyword evidence="8 15" id="KW-0547">Nucleotide-binding</keyword>
<evidence type="ECO:0000256" key="8">
    <source>
        <dbReference type="ARBA" id="ARBA00022741"/>
    </source>
</evidence>